<evidence type="ECO:0000259" key="2">
    <source>
        <dbReference type="Pfam" id="PF20149"/>
    </source>
</evidence>
<dbReference type="Proteomes" id="UP000076842">
    <property type="component" value="Unassembled WGS sequence"/>
</dbReference>
<evidence type="ECO:0000313" key="4">
    <source>
        <dbReference type="Proteomes" id="UP000076842"/>
    </source>
</evidence>
<feature type="compositionally biased region" description="Low complexity" evidence="1">
    <location>
        <begin position="356"/>
        <end position="368"/>
    </location>
</feature>
<reference evidence="3 4" key="1">
    <citation type="journal article" date="2016" name="Mol. Biol. Evol.">
        <title>Comparative Genomics of Early-Diverging Mushroom-Forming Fungi Provides Insights into the Origins of Lignocellulose Decay Capabilities.</title>
        <authorList>
            <person name="Nagy L.G."/>
            <person name="Riley R."/>
            <person name="Tritt A."/>
            <person name="Adam C."/>
            <person name="Daum C."/>
            <person name="Floudas D."/>
            <person name="Sun H."/>
            <person name="Yadav J.S."/>
            <person name="Pangilinan J."/>
            <person name="Larsson K.H."/>
            <person name="Matsuura K."/>
            <person name="Barry K."/>
            <person name="Labutti K."/>
            <person name="Kuo R."/>
            <person name="Ohm R.A."/>
            <person name="Bhattacharya S.S."/>
            <person name="Shirouzu T."/>
            <person name="Yoshinaga Y."/>
            <person name="Martin F.M."/>
            <person name="Grigoriev I.V."/>
            <person name="Hibbett D.S."/>
        </authorList>
    </citation>
    <scope>NUCLEOTIDE SEQUENCE [LARGE SCALE GENOMIC DNA]</scope>
    <source>
        <strain evidence="3 4">HHB12733</strain>
    </source>
</reference>
<dbReference type="AlphaFoldDB" id="A0A165C231"/>
<name>A0A165C231_9BASI</name>
<feature type="domain" description="DUF6532" evidence="2">
    <location>
        <begin position="391"/>
        <end position="596"/>
    </location>
</feature>
<evidence type="ECO:0000256" key="1">
    <source>
        <dbReference type="SAM" id="MobiDB-lite"/>
    </source>
</evidence>
<feature type="compositionally biased region" description="Basic and acidic residues" evidence="1">
    <location>
        <begin position="35"/>
        <end position="44"/>
    </location>
</feature>
<dbReference type="Pfam" id="PF20149">
    <property type="entry name" value="DUF6532"/>
    <property type="match status" value="1"/>
</dbReference>
<organism evidence="3 4">
    <name type="scientific">Calocera cornea HHB12733</name>
    <dbReference type="NCBI Taxonomy" id="1353952"/>
    <lineage>
        <taxon>Eukaryota</taxon>
        <taxon>Fungi</taxon>
        <taxon>Dikarya</taxon>
        <taxon>Basidiomycota</taxon>
        <taxon>Agaricomycotina</taxon>
        <taxon>Dacrymycetes</taxon>
        <taxon>Dacrymycetales</taxon>
        <taxon>Dacrymycetaceae</taxon>
        <taxon>Calocera</taxon>
    </lineage>
</organism>
<keyword evidence="4" id="KW-1185">Reference proteome</keyword>
<feature type="compositionally biased region" description="Acidic residues" evidence="1">
    <location>
        <begin position="106"/>
        <end position="115"/>
    </location>
</feature>
<feature type="region of interest" description="Disordered" evidence="1">
    <location>
        <begin position="277"/>
        <end position="369"/>
    </location>
</feature>
<evidence type="ECO:0000313" key="3">
    <source>
        <dbReference type="EMBL" id="KZT50132.1"/>
    </source>
</evidence>
<feature type="compositionally biased region" description="Polar residues" evidence="1">
    <location>
        <begin position="312"/>
        <end position="329"/>
    </location>
</feature>
<feature type="compositionally biased region" description="Polar residues" evidence="1">
    <location>
        <begin position="11"/>
        <end position="34"/>
    </location>
</feature>
<feature type="region of interest" description="Disordered" evidence="1">
    <location>
        <begin position="1"/>
        <end position="197"/>
    </location>
</feature>
<dbReference type="InterPro" id="IPR045341">
    <property type="entry name" value="DUF6532"/>
</dbReference>
<sequence length="638" mass="70761">MTEPDQEAGTAPSTDTTVEQTRANVDSHQGSTREQSGKDKDRMAKLLASTKGIAAARSKAVLEEKSDADSTGAVRRQGHTKRDHEPEDCEKDEEGEKTPDNITYLLDEEEDQEEEVNLKKGTKRAATPLGRDNVEEGEDLPTNKKNKRAVTVLETDEENEEVVPKKKGKKRAATELGTDEEDVEVVPKKKGKKRAATVLETDEEEVVEIAAKKGTRGPTKRMLEDGSEAEQAQSKRRRMHEGTESTSTDSGLRVAGMGLLKDGTYALVYEKVTSAFRAKPSQKREPVDVDLYTTDNDDNPQFNGGKQPAPQGKQSTVSNWDVSSKTKLSATMKDRRIESPPTVKKVSAGKQSSIHSSTSRETGTTGSTLVHAETKTAAPVISMLERRILREAIPLWQLYQACMELYPTQSQSERWAQSALDGAANRIIQEGGESAKNVEKLLAKRKNPILREIESHSEELLSSIVKLASKEVPVCFQGVLRGGSDAIAWRVRRLLDKFNFIYDGYEWATDARTLKKAAFLSPCLIAVMSGIWKDAVEEDVELFERMPLRVIAAASLGVWAFLKTWWTGDCTAFAEAFPTGELEKTYVTIVSHLEAFEERKPQVFEEMQREVSARVKRYGMVENTGAGNLFLDGLDDDE</sequence>
<proteinExistence type="predicted"/>
<feature type="region of interest" description="Disordered" evidence="1">
    <location>
        <begin position="209"/>
        <end position="254"/>
    </location>
</feature>
<protein>
    <recommendedName>
        <fullName evidence="2">DUF6532 domain-containing protein</fullName>
    </recommendedName>
</protein>
<dbReference type="EMBL" id="KV424226">
    <property type="protein sequence ID" value="KZT50132.1"/>
    <property type="molecule type" value="Genomic_DNA"/>
</dbReference>
<gene>
    <name evidence="3" type="ORF">CALCODRAFT_488934</name>
</gene>
<accession>A0A165C231</accession>
<dbReference type="InParanoid" id="A0A165C231"/>